<dbReference type="AlphaFoldDB" id="A0A9D1KM58"/>
<dbReference type="Proteomes" id="UP000886842">
    <property type="component" value="Unassembled WGS sequence"/>
</dbReference>
<proteinExistence type="predicted"/>
<dbReference type="EMBL" id="DVLP01000070">
    <property type="protein sequence ID" value="HIT74417.1"/>
    <property type="molecule type" value="Genomic_DNA"/>
</dbReference>
<dbReference type="PANTHER" id="PTHR11092:SF0">
    <property type="entry name" value="EPIMERASE FAMILY PROTEIN SDR39U1"/>
    <property type="match status" value="1"/>
</dbReference>
<dbReference type="PANTHER" id="PTHR11092">
    <property type="entry name" value="SUGAR NUCLEOTIDE EPIMERASE RELATED"/>
    <property type="match status" value="1"/>
</dbReference>
<reference evidence="2" key="1">
    <citation type="submission" date="2020-10" db="EMBL/GenBank/DDBJ databases">
        <authorList>
            <person name="Gilroy R."/>
        </authorList>
    </citation>
    <scope>NUCLEOTIDE SEQUENCE</scope>
    <source>
        <strain evidence="2">ChiGjej1B1-24693</strain>
    </source>
</reference>
<name>A0A9D1KM58_9ACTN</name>
<accession>A0A9D1KM58</accession>
<comment type="caution">
    <text evidence="2">The sequence shown here is derived from an EMBL/GenBank/DDBJ whole genome shotgun (WGS) entry which is preliminary data.</text>
</comment>
<gene>
    <name evidence="2" type="ORF">IAA98_02405</name>
</gene>
<dbReference type="Pfam" id="PF01370">
    <property type="entry name" value="Epimerase"/>
    <property type="match status" value="1"/>
</dbReference>
<dbReference type="Gene3D" id="3.30.530.20">
    <property type="match status" value="1"/>
</dbReference>
<reference evidence="2" key="2">
    <citation type="journal article" date="2021" name="PeerJ">
        <title>Extensive microbial diversity within the chicken gut microbiome revealed by metagenomics and culture.</title>
        <authorList>
            <person name="Gilroy R."/>
            <person name="Ravi A."/>
            <person name="Getino M."/>
            <person name="Pursley I."/>
            <person name="Horton D.L."/>
            <person name="Alikhan N.F."/>
            <person name="Baker D."/>
            <person name="Gharbi K."/>
            <person name="Hall N."/>
            <person name="Watson M."/>
            <person name="Adriaenssens E.M."/>
            <person name="Foster-Nyarko E."/>
            <person name="Jarju S."/>
            <person name="Secka A."/>
            <person name="Antonio M."/>
            <person name="Oren A."/>
            <person name="Chaudhuri R.R."/>
            <person name="La Ragione R."/>
            <person name="Hildebrand F."/>
            <person name="Pallen M.J."/>
        </authorList>
    </citation>
    <scope>NUCLEOTIDE SEQUENCE</scope>
    <source>
        <strain evidence="2">ChiGjej1B1-24693</strain>
    </source>
</reference>
<dbReference type="Gene3D" id="3.40.50.720">
    <property type="entry name" value="NAD(P)-binding Rossmann-like Domain"/>
    <property type="match status" value="1"/>
</dbReference>
<dbReference type="InterPro" id="IPR036291">
    <property type="entry name" value="NAD(P)-bd_dom_sf"/>
</dbReference>
<dbReference type="InterPro" id="IPR019587">
    <property type="entry name" value="Polyketide_cyclase/dehydratase"/>
</dbReference>
<dbReference type="SUPFAM" id="SSF51735">
    <property type="entry name" value="NAD(P)-binding Rossmann-fold domains"/>
    <property type="match status" value="1"/>
</dbReference>
<dbReference type="Pfam" id="PF10604">
    <property type="entry name" value="Polyketide_cyc2"/>
    <property type="match status" value="1"/>
</dbReference>
<evidence type="ECO:0000313" key="2">
    <source>
        <dbReference type="EMBL" id="HIT74417.1"/>
    </source>
</evidence>
<sequence length="484" mass="52351">MTWTRTARQEFDLDPAEIWAVVGDPRRLPDWQPGWAEVELDGPVEVGTTGRLVPSGAVRSRLHRLAAGPIRIVELESGRRLSFEQPQPGGRWRFSFTVEPTPEPGTRPTPELTTQPSPELVEGRCLLTQQISYEGIVPGANGTVIGDELADFAVRCARLRELTGQSPAAGGLRVVIPGGTGLLGRHLAGDLVSRGHQVVVLTRTVRDDLPFVQRTWDGRTVGPWADGLFDEPDVTAVVNLAGASVGARPTRRRIAEFTASRVDSTRTMLDAATQALGPDRRLAAWVQASTTAIWGDAGERHCTESTPLPYGAEALPQMTGVASAWESAFTDPPAAHHHVLRTSLVLARDAELVERLSTFARVGLGGPMGNGRQWVSWIGLADWLAIVRACLGLEPEITIPDGVVVAASPEPVRNDEMMRLIRSEWRRPPAPPTFRPMAQVGGWVMGTDPALGLTGRHATSRVLAETGHVFAQPDLAGTLHDLWS</sequence>
<evidence type="ECO:0000313" key="3">
    <source>
        <dbReference type="Proteomes" id="UP000886842"/>
    </source>
</evidence>
<feature type="domain" description="NAD-dependent epimerase/dehydratase" evidence="1">
    <location>
        <begin position="174"/>
        <end position="308"/>
    </location>
</feature>
<dbReference type="InterPro" id="IPR023393">
    <property type="entry name" value="START-like_dom_sf"/>
</dbReference>
<organism evidence="2 3">
    <name type="scientific">Candidatus Avipropionibacterium avicola</name>
    <dbReference type="NCBI Taxonomy" id="2840701"/>
    <lineage>
        <taxon>Bacteria</taxon>
        <taxon>Bacillati</taxon>
        <taxon>Actinomycetota</taxon>
        <taxon>Actinomycetes</taxon>
        <taxon>Propionibacteriales</taxon>
        <taxon>Propionibacteriaceae</taxon>
        <taxon>Propionibacteriaceae incertae sedis</taxon>
        <taxon>Candidatus Avipropionibacterium</taxon>
    </lineage>
</organism>
<dbReference type="InterPro" id="IPR001509">
    <property type="entry name" value="Epimerase_deHydtase"/>
</dbReference>
<dbReference type="SUPFAM" id="SSF55961">
    <property type="entry name" value="Bet v1-like"/>
    <property type="match status" value="1"/>
</dbReference>
<evidence type="ECO:0000259" key="1">
    <source>
        <dbReference type="Pfam" id="PF01370"/>
    </source>
</evidence>
<protein>
    <submittedName>
        <fullName evidence="2">NAD-dependent epimerase/dehydratase family protein</fullName>
    </submittedName>
</protein>